<proteinExistence type="predicted"/>
<dbReference type="AlphaFoldDB" id="A0A8J7M609"/>
<evidence type="ECO:0000313" key="2">
    <source>
        <dbReference type="Proteomes" id="UP000655420"/>
    </source>
</evidence>
<comment type="caution">
    <text evidence="1">The sequence shown here is derived from an EMBL/GenBank/DDBJ whole genome shotgun (WGS) entry which is preliminary data.</text>
</comment>
<keyword evidence="2" id="KW-1185">Reference proteome</keyword>
<dbReference type="RefSeq" id="WP_200607351.1">
    <property type="nucleotide sequence ID" value="NZ_JAEHHL010000001.1"/>
</dbReference>
<gene>
    <name evidence="1" type="ORF">H0I76_04065</name>
</gene>
<sequence>MGLMQNDLATRGMTGALMVRPRLLVEAARIGARIRADRVTAPMSKPALAHAIEHERTLEGLRRAGSPVYRPSRHVEALAIVFCGLGEACAQAPDKAPAALSDQTKASGSAAFLRSM</sequence>
<dbReference type="InterPro" id="IPR045516">
    <property type="entry name" value="DUF6477"/>
</dbReference>
<name>A0A8J7M609_9RHOB</name>
<accession>A0A8J7M609</accession>
<dbReference type="Proteomes" id="UP000655420">
    <property type="component" value="Unassembled WGS sequence"/>
</dbReference>
<dbReference type="EMBL" id="JAEHHL010000001">
    <property type="protein sequence ID" value="MBK0398355.1"/>
    <property type="molecule type" value="Genomic_DNA"/>
</dbReference>
<dbReference type="Pfam" id="PF20083">
    <property type="entry name" value="DUF6477"/>
    <property type="match status" value="1"/>
</dbReference>
<evidence type="ECO:0000313" key="1">
    <source>
        <dbReference type="EMBL" id="MBK0398355.1"/>
    </source>
</evidence>
<protein>
    <submittedName>
        <fullName evidence="1">Uncharacterized protein</fullName>
    </submittedName>
</protein>
<reference evidence="1" key="1">
    <citation type="submission" date="2020-12" db="EMBL/GenBank/DDBJ databases">
        <title>Bacterial taxonomy.</title>
        <authorList>
            <person name="Pan X."/>
        </authorList>
    </citation>
    <scope>NUCLEOTIDE SEQUENCE</scope>
    <source>
        <strain evidence="1">M0105</strain>
    </source>
</reference>
<organism evidence="1 2">
    <name type="scientific">Thermohalobaculum xanthum</name>
    <dbReference type="NCBI Taxonomy" id="2753746"/>
    <lineage>
        <taxon>Bacteria</taxon>
        <taxon>Pseudomonadati</taxon>
        <taxon>Pseudomonadota</taxon>
        <taxon>Alphaproteobacteria</taxon>
        <taxon>Rhodobacterales</taxon>
        <taxon>Paracoccaceae</taxon>
        <taxon>Thermohalobaculum</taxon>
    </lineage>
</organism>